<sequence length="180" mass="20199">MLDIRLCPQSRLGVLQSNWSSSMAEEIASPVFEWAGPMFESHSGHFPLGQLAEHPLGDVLDAYLPVGRRQIVLVAHDYHGYVLEVGPLLADLLEALLDAAKAGLGRGRVHEQERMGRRNREPSHGRKLHLTGRIKDRNRTEVILPVVEVFHRWPILVGIRFEQESLYDAAFANAGTTQNH</sequence>
<keyword evidence="2" id="KW-1185">Reference proteome</keyword>
<reference evidence="1" key="2">
    <citation type="submission" date="2020-05" db="UniProtKB">
        <authorList>
            <consortium name="EnsemblMetazoa"/>
        </authorList>
    </citation>
    <scope>IDENTIFICATION</scope>
    <source>
        <strain evidence="1">A-37</strain>
    </source>
</reference>
<dbReference type="EMBL" id="AXCM01008061">
    <property type="status" value="NOT_ANNOTATED_CDS"/>
    <property type="molecule type" value="Genomic_DNA"/>
</dbReference>
<reference evidence="2" key="1">
    <citation type="submission" date="2013-09" db="EMBL/GenBank/DDBJ databases">
        <title>The Genome Sequence of Anopheles culicifacies species A.</title>
        <authorList>
            <consortium name="The Broad Institute Genomics Platform"/>
            <person name="Neafsey D.E."/>
            <person name="Besansky N."/>
            <person name="Howell P."/>
            <person name="Walton C."/>
            <person name="Young S.K."/>
            <person name="Zeng Q."/>
            <person name="Gargeya S."/>
            <person name="Fitzgerald M."/>
            <person name="Haas B."/>
            <person name="Abouelleil A."/>
            <person name="Allen A.W."/>
            <person name="Alvarado L."/>
            <person name="Arachchi H.M."/>
            <person name="Berlin A.M."/>
            <person name="Chapman S.B."/>
            <person name="Gainer-Dewar J."/>
            <person name="Goldberg J."/>
            <person name="Griggs A."/>
            <person name="Gujja S."/>
            <person name="Hansen M."/>
            <person name="Howarth C."/>
            <person name="Imamovic A."/>
            <person name="Ireland A."/>
            <person name="Larimer J."/>
            <person name="McCowan C."/>
            <person name="Murphy C."/>
            <person name="Pearson M."/>
            <person name="Poon T.W."/>
            <person name="Priest M."/>
            <person name="Roberts A."/>
            <person name="Saif S."/>
            <person name="Shea T."/>
            <person name="Sisk P."/>
            <person name="Sykes S."/>
            <person name="Wortman J."/>
            <person name="Nusbaum C."/>
            <person name="Birren B."/>
        </authorList>
    </citation>
    <scope>NUCLEOTIDE SEQUENCE [LARGE SCALE GENOMIC DNA]</scope>
    <source>
        <strain evidence="2">A-37</strain>
    </source>
</reference>
<protein>
    <submittedName>
        <fullName evidence="1">Uncharacterized protein</fullName>
    </submittedName>
</protein>
<name>A0A182MU89_9DIPT</name>
<proteinExistence type="predicted"/>
<organism evidence="1 2">
    <name type="scientific">Anopheles culicifacies</name>
    <dbReference type="NCBI Taxonomy" id="139723"/>
    <lineage>
        <taxon>Eukaryota</taxon>
        <taxon>Metazoa</taxon>
        <taxon>Ecdysozoa</taxon>
        <taxon>Arthropoda</taxon>
        <taxon>Hexapoda</taxon>
        <taxon>Insecta</taxon>
        <taxon>Pterygota</taxon>
        <taxon>Neoptera</taxon>
        <taxon>Endopterygota</taxon>
        <taxon>Diptera</taxon>
        <taxon>Nematocera</taxon>
        <taxon>Culicoidea</taxon>
        <taxon>Culicidae</taxon>
        <taxon>Anophelinae</taxon>
        <taxon>Anopheles</taxon>
        <taxon>culicifacies species complex</taxon>
    </lineage>
</organism>
<accession>A0A182MU89</accession>
<dbReference type="Proteomes" id="UP000075883">
    <property type="component" value="Unassembled WGS sequence"/>
</dbReference>
<dbReference type="EnsemblMetazoa" id="ACUA026375-RA">
    <property type="protein sequence ID" value="ACUA026375-PA"/>
    <property type="gene ID" value="ACUA026375"/>
</dbReference>
<dbReference type="EMBL" id="AXCM01008060">
    <property type="status" value="NOT_ANNOTATED_CDS"/>
    <property type="molecule type" value="Genomic_DNA"/>
</dbReference>
<dbReference type="AlphaFoldDB" id="A0A182MU89"/>
<dbReference type="VEuPathDB" id="VectorBase:ACUA026375"/>
<evidence type="ECO:0000313" key="2">
    <source>
        <dbReference type="Proteomes" id="UP000075883"/>
    </source>
</evidence>
<evidence type="ECO:0000313" key="1">
    <source>
        <dbReference type="EnsemblMetazoa" id="ACUA026375-PA"/>
    </source>
</evidence>